<gene>
    <name evidence="1" type="ORF">GBA63_15925</name>
</gene>
<dbReference type="Proteomes" id="UP000501452">
    <property type="component" value="Chromosome"/>
</dbReference>
<sequence>MPAREAPQPPYVLLFEEAAPGLEPLLISIDDRPSLPLFDSALKAQAFLDSTDFGPDWRPVEVSGAGLLVALETVRDRAAYVALSPPPAGVGGMKVEMGRLEELIEALQTGRDETDLFGLN</sequence>
<organism evidence="1 2">
    <name type="scientific">Rubrobacter tropicus</name>
    <dbReference type="NCBI Taxonomy" id="2653851"/>
    <lineage>
        <taxon>Bacteria</taxon>
        <taxon>Bacillati</taxon>
        <taxon>Actinomycetota</taxon>
        <taxon>Rubrobacteria</taxon>
        <taxon>Rubrobacterales</taxon>
        <taxon>Rubrobacteraceae</taxon>
        <taxon>Rubrobacter</taxon>
    </lineage>
</organism>
<dbReference type="RefSeq" id="WP_166177732.1">
    <property type="nucleotide sequence ID" value="NZ_CP045119.1"/>
</dbReference>
<evidence type="ECO:0000313" key="2">
    <source>
        <dbReference type="Proteomes" id="UP000501452"/>
    </source>
</evidence>
<accession>A0A6G8QBV3</accession>
<protein>
    <submittedName>
        <fullName evidence="1">Uncharacterized protein</fullName>
    </submittedName>
</protein>
<dbReference type="KEGG" id="rub:GBA63_15925"/>
<dbReference type="AlphaFoldDB" id="A0A6G8QBV3"/>
<evidence type="ECO:0000313" key="1">
    <source>
        <dbReference type="EMBL" id="QIN83970.1"/>
    </source>
</evidence>
<reference evidence="1 2" key="1">
    <citation type="submission" date="2019-10" db="EMBL/GenBank/DDBJ databases">
        <title>Rubrobacter sp nov SCSIO 52090 isolated from a deep-sea sediment in the South China Sea.</title>
        <authorList>
            <person name="Chen R.W."/>
        </authorList>
    </citation>
    <scope>NUCLEOTIDE SEQUENCE [LARGE SCALE GENOMIC DNA]</scope>
    <source>
        <strain evidence="1 2">SCSIO 52909</strain>
    </source>
</reference>
<name>A0A6G8QBV3_9ACTN</name>
<dbReference type="EMBL" id="CP045119">
    <property type="protein sequence ID" value="QIN83970.1"/>
    <property type="molecule type" value="Genomic_DNA"/>
</dbReference>
<keyword evidence="2" id="KW-1185">Reference proteome</keyword>
<proteinExistence type="predicted"/>